<dbReference type="Gene3D" id="3.40.140.10">
    <property type="entry name" value="Cytidine Deaminase, domain 2"/>
    <property type="match status" value="1"/>
</dbReference>
<evidence type="ECO:0000313" key="11">
    <source>
        <dbReference type="Proteomes" id="UP000236655"/>
    </source>
</evidence>
<dbReference type="InterPro" id="IPR002125">
    <property type="entry name" value="CMP_dCMP_dom"/>
</dbReference>
<evidence type="ECO:0000256" key="6">
    <source>
        <dbReference type="ARBA" id="ARBA00022833"/>
    </source>
</evidence>
<dbReference type="SUPFAM" id="SSF53927">
    <property type="entry name" value="Cytidine deaminase-like"/>
    <property type="match status" value="1"/>
</dbReference>
<keyword evidence="4 8" id="KW-0479">Metal-binding</keyword>
<evidence type="ECO:0000256" key="7">
    <source>
        <dbReference type="ARBA" id="ARBA00048045"/>
    </source>
</evidence>
<dbReference type="PROSITE" id="PS00903">
    <property type="entry name" value="CYT_DCMP_DEAMINASES_1"/>
    <property type="match status" value="1"/>
</dbReference>
<comment type="catalytic activity">
    <reaction evidence="7 8">
        <text>adenosine(34) in tRNA + H2O + H(+) = inosine(34) in tRNA + NH4(+)</text>
        <dbReference type="Rhea" id="RHEA:43168"/>
        <dbReference type="Rhea" id="RHEA-COMP:10373"/>
        <dbReference type="Rhea" id="RHEA-COMP:10374"/>
        <dbReference type="ChEBI" id="CHEBI:15377"/>
        <dbReference type="ChEBI" id="CHEBI:15378"/>
        <dbReference type="ChEBI" id="CHEBI:28938"/>
        <dbReference type="ChEBI" id="CHEBI:74411"/>
        <dbReference type="ChEBI" id="CHEBI:82852"/>
        <dbReference type="EC" id="3.5.4.33"/>
    </reaction>
</comment>
<dbReference type="Gene3D" id="1.10.150.20">
    <property type="entry name" value="5' to 3' exonuclease, C-terminal subdomain"/>
    <property type="match status" value="1"/>
</dbReference>
<evidence type="ECO:0000256" key="1">
    <source>
        <dbReference type="ARBA" id="ARBA00010669"/>
    </source>
</evidence>
<sequence>MPQISRSLQTKLGQIGINNLDELMAIGYLEAFSRLRLFLSGISFKELFILYSLIKQIEYKDLTEDLKSDLIKEFRKLPPRHKPLSPETINNYLTIAEELAHQAKSASEIPIGAIIVENNQIIGRGFNQTRSHNDILAHAEIQAIREAQDFKQNFRLNDCDLYVTIEPCLMCSGAIINSRICRLIFGAREPKTGACISQFQIFNNSNVNHHCEIIGPVDQDKYSQLLVDFFQ</sequence>
<feature type="binding site" evidence="8">
    <location>
        <position position="138"/>
    </location>
    <ligand>
        <name>Zn(2+)</name>
        <dbReference type="ChEBI" id="CHEBI:29105"/>
        <note>catalytic</note>
    </ligand>
</feature>
<proteinExistence type="inferred from homology"/>
<feature type="active site" description="Proton donor" evidence="8">
    <location>
        <position position="140"/>
    </location>
</feature>
<dbReference type="Pfam" id="PF04994">
    <property type="entry name" value="TfoX_C"/>
    <property type="match status" value="1"/>
</dbReference>
<dbReference type="InterPro" id="IPR007077">
    <property type="entry name" value="TfoX_C"/>
</dbReference>
<dbReference type="EMBL" id="CP024847">
    <property type="protein sequence ID" value="AUR51042.1"/>
    <property type="molecule type" value="Genomic_DNA"/>
</dbReference>
<dbReference type="RefSeq" id="WP_102950342.1">
    <property type="nucleotide sequence ID" value="NZ_CP024847.1"/>
</dbReference>
<keyword evidence="6 8" id="KW-0862">Zinc</keyword>
<keyword evidence="3 8" id="KW-0819">tRNA processing</keyword>
<feature type="binding site" evidence="8">
    <location>
        <position position="171"/>
    </location>
    <ligand>
        <name>Zn(2+)</name>
        <dbReference type="ChEBI" id="CHEBI:29105"/>
        <note>catalytic</note>
    </ligand>
</feature>
<evidence type="ECO:0000259" key="9">
    <source>
        <dbReference type="PROSITE" id="PS51747"/>
    </source>
</evidence>
<dbReference type="GO" id="GO:0052717">
    <property type="term" value="F:tRNA-specific adenosine-34 deaminase activity"/>
    <property type="evidence" value="ECO:0007669"/>
    <property type="project" value="UniProtKB-UniRule"/>
</dbReference>
<evidence type="ECO:0000256" key="3">
    <source>
        <dbReference type="ARBA" id="ARBA00022694"/>
    </source>
</evidence>
<comment type="subunit">
    <text evidence="2 8">Homodimer.</text>
</comment>
<dbReference type="EC" id="3.5.4.33" evidence="8"/>
<organism evidence="10 11">
    <name type="scientific">Aquella oligotrophica</name>
    <dbReference type="NCBI Taxonomy" id="2067065"/>
    <lineage>
        <taxon>Bacteria</taxon>
        <taxon>Pseudomonadati</taxon>
        <taxon>Pseudomonadota</taxon>
        <taxon>Betaproteobacteria</taxon>
        <taxon>Neisseriales</taxon>
        <taxon>Neisseriaceae</taxon>
        <taxon>Aquella</taxon>
    </lineage>
</organism>
<evidence type="ECO:0000256" key="2">
    <source>
        <dbReference type="ARBA" id="ARBA00011738"/>
    </source>
</evidence>
<dbReference type="PANTHER" id="PTHR11079:SF202">
    <property type="entry name" value="TRNA-SPECIFIC ADENOSINE DEAMINASE"/>
    <property type="match status" value="1"/>
</dbReference>
<keyword evidence="11" id="KW-1185">Reference proteome</keyword>
<evidence type="ECO:0000256" key="4">
    <source>
        <dbReference type="ARBA" id="ARBA00022723"/>
    </source>
</evidence>
<dbReference type="PROSITE" id="PS51747">
    <property type="entry name" value="CYT_DCMP_DEAMINASES_2"/>
    <property type="match status" value="1"/>
</dbReference>
<evidence type="ECO:0000313" key="10">
    <source>
        <dbReference type="EMBL" id="AUR51042.1"/>
    </source>
</evidence>
<feature type="binding site" evidence="8">
    <location>
        <position position="168"/>
    </location>
    <ligand>
        <name>Zn(2+)</name>
        <dbReference type="ChEBI" id="CHEBI:29105"/>
        <note>catalytic</note>
    </ligand>
</feature>
<comment type="cofactor">
    <cofactor evidence="8">
        <name>Zn(2+)</name>
        <dbReference type="ChEBI" id="CHEBI:29105"/>
    </cofactor>
    <text evidence="8">Binds 1 zinc ion per subunit.</text>
</comment>
<comment type="function">
    <text evidence="8">Catalyzes the deamination of adenosine to inosine at the wobble position 34 of tRNA(Arg2).</text>
</comment>
<dbReference type="HAMAP" id="MF_00972">
    <property type="entry name" value="tRNA_aden_deaminase"/>
    <property type="match status" value="1"/>
</dbReference>
<dbReference type="InterPro" id="IPR016193">
    <property type="entry name" value="Cytidine_deaminase-like"/>
</dbReference>
<protein>
    <recommendedName>
        <fullName evidence="8">tRNA-specific adenosine deaminase</fullName>
        <ecNumber evidence="8">3.5.4.33</ecNumber>
    </recommendedName>
</protein>
<dbReference type="GO" id="GO:0002100">
    <property type="term" value="P:tRNA wobble adenosine to inosine editing"/>
    <property type="evidence" value="ECO:0007669"/>
    <property type="project" value="UniProtKB-UniRule"/>
</dbReference>
<dbReference type="CDD" id="cd01285">
    <property type="entry name" value="nucleoside_deaminase"/>
    <property type="match status" value="1"/>
</dbReference>
<dbReference type="Pfam" id="PF00383">
    <property type="entry name" value="dCMP_cyt_deam_1"/>
    <property type="match status" value="1"/>
</dbReference>
<reference evidence="11" key="1">
    <citation type="submission" date="2017-11" db="EMBL/GenBank/DDBJ databases">
        <authorList>
            <person name="Chan K.G."/>
            <person name="Lee L.S."/>
        </authorList>
    </citation>
    <scope>NUCLEOTIDE SEQUENCE [LARGE SCALE GENOMIC DNA]</scope>
    <source>
        <strain evidence="11">DSM 100970</strain>
    </source>
</reference>
<comment type="similarity">
    <text evidence="1">Belongs to the cytidine and deoxycytidylate deaminase family. ADAT2 subfamily.</text>
</comment>
<evidence type="ECO:0000256" key="8">
    <source>
        <dbReference type="HAMAP-Rule" id="MF_00972"/>
    </source>
</evidence>
<dbReference type="InterPro" id="IPR028883">
    <property type="entry name" value="tRNA_aden_deaminase"/>
</dbReference>
<dbReference type="AlphaFoldDB" id="A0A2I7N3L6"/>
<evidence type="ECO:0000256" key="5">
    <source>
        <dbReference type="ARBA" id="ARBA00022801"/>
    </source>
</evidence>
<dbReference type="GO" id="GO:0008270">
    <property type="term" value="F:zinc ion binding"/>
    <property type="evidence" value="ECO:0007669"/>
    <property type="project" value="UniProtKB-UniRule"/>
</dbReference>
<dbReference type="PANTHER" id="PTHR11079">
    <property type="entry name" value="CYTOSINE DEAMINASE FAMILY MEMBER"/>
    <property type="match status" value="1"/>
</dbReference>
<accession>A0A2I7N3L6</accession>
<dbReference type="OrthoDB" id="9802676at2"/>
<dbReference type="InterPro" id="IPR016192">
    <property type="entry name" value="APOBEC/CMP_deaminase_Zn-bd"/>
</dbReference>
<dbReference type="Proteomes" id="UP000236655">
    <property type="component" value="Chromosome"/>
</dbReference>
<name>A0A2I7N3L6_9NEIS</name>
<gene>
    <name evidence="8" type="primary">tadA</name>
    <name evidence="10" type="ORF">CUN60_01550</name>
</gene>
<dbReference type="KEGG" id="nba:CUN60_01550"/>
<feature type="domain" description="CMP/dCMP-type deaminase" evidence="9">
    <location>
        <begin position="87"/>
        <end position="198"/>
    </location>
</feature>
<keyword evidence="5 8" id="KW-0378">Hydrolase</keyword>